<keyword evidence="1" id="KW-0802">TPR repeat</keyword>
<reference evidence="4" key="1">
    <citation type="journal article" date="2012" name="Nature">
        <title>The oyster genome reveals stress adaptation and complexity of shell formation.</title>
        <authorList>
            <person name="Zhang G."/>
            <person name="Fang X."/>
            <person name="Guo X."/>
            <person name="Li L."/>
            <person name="Luo R."/>
            <person name="Xu F."/>
            <person name="Yang P."/>
            <person name="Zhang L."/>
            <person name="Wang X."/>
            <person name="Qi H."/>
            <person name="Xiong Z."/>
            <person name="Que H."/>
            <person name="Xie Y."/>
            <person name="Holland P.W."/>
            <person name="Paps J."/>
            <person name="Zhu Y."/>
            <person name="Wu F."/>
            <person name="Chen Y."/>
            <person name="Wang J."/>
            <person name="Peng C."/>
            <person name="Meng J."/>
            <person name="Yang L."/>
            <person name="Liu J."/>
            <person name="Wen B."/>
            <person name="Zhang N."/>
            <person name="Huang Z."/>
            <person name="Zhu Q."/>
            <person name="Feng Y."/>
            <person name="Mount A."/>
            <person name="Hedgecock D."/>
            <person name="Xu Z."/>
            <person name="Liu Y."/>
            <person name="Domazet-Loso T."/>
            <person name="Du Y."/>
            <person name="Sun X."/>
            <person name="Zhang S."/>
            <person name="Liu B."/>
            <person name="Cheng P."/>
            <person name="Jiang X."/>
            <person name="Li J."/>
            <person name="Fan D."/>
            <person name="Wang W."/>
            <person name="Fu W."/>
            <person name="Wang T."/>
            <person name="Wang B."/>
            <person name="Zhang J."/>
            <person name="Peng Z."/>
            <person name="Li Y."/>
            <person name="Li N."/>
            <person name="Wang J."/>
            <person name="Chen M."/>
            <person name="He Y."/>
            <person name="Tan F."/>
            <person name="Song X."/>
            <person name="Zheng Q."/>
            <person name="Huang R."/>
            <person name="Yang H."/>
            <person name="Du X."/>
            <person name="Chen L."/>
            <person name="Yang M."/>
            <person name="Gaffney P.M."/>
            <person name="Wang S."/>
            <person name="Luo L."/>
            <person name="She Z."/>
            <person name="Ming Y."/>
            <person name="Huang W."/>
            <person name="Zhang S."/>
            <person name="Huang B."/>
            <person name="Zhang Y."/>
            <person name="Qu T."/>
            <person name="Ni P."/>
            <person name="Miao G."/>
            <person name="Wang J."/>
            <person name="Wang Q."/>
            <person name="Steinberg C.E."/>
            <person name="Wang H."/>
            <person name="Li N."/>
            <person name="Qian L."/>
            <person name="Zhang G."/>
            <person name="Li Y."/>
            <person name="Yang H."/>
            <person name="Liu X."/>
            <person name="Wang J."/>
            <person name="Yin Y."/>
            <person name="Wang J."/>
        </authorList>
    </citation>
    <scope>NUCLEOTIDE SEQUENCE [LARGE SCALE GENOMIC DNA]</scope>
    <source>
        <strain evidence="4">05x7-T-G4-1.051#20</strain>
    </source>
</reference>
<gene>
    <name evidence="4" type="ORF">CGI_10014195</name>
</gene>
<dbReference type="PANTHER" id="PTHR12558">
    <property type="entry name" value="CELL DIVISION CYCLE 16,23,27"/>
    <property type="match status" value="1"/>
</dbReference>
<dbReference type="HOGENOM" id="CLU_258572_0_0_1"/>
<dbReference type="Pfam" id="PF14559">
    <property type="entry name" value="TPR_19"/>
    <property type="match status" value="1"/>
</dbReference>
<organism evidence="4">
    <name type="scientific">Magallana gigas</name>
    <name type="common">Pacific oyster</name>
    <name type="synonym">Crassostrea gigas</name>
    <dbReference type="NCBI Taxonomy" id="29159"/>
    <lineage>
        <taxon>Eukaryota</taxon>
        <taxon>Metazoa</taxon>
        <taxon>Spiralia</taxon>
        <taxon>Lophotrochozoa</taxon>
        <taxon>Mollusca</taxon>
        <taxon>Bivalvia</taxon>
        <taxon>Autobranchia</taxon>
        <taxon>Pteriomorphia</taxon>
        <taxon>Ostreida</taxon>
        <taxon>Ostreoidea</taxon>
        <taxon>Ostreidae</taxon>
        <taxon>Magallana</taxon>
    </lineage>
</organism>
<keyword evidence="3" id="KW-0732">Signal</keyword>
<sequence length="1338" mass="151056">MKANSLIFCRMILYYGTLFLFIRHTEENLECNKLAGPCCVNQYLNEANNSCSECPYGRFGLNCKQLCPSGYYGRLCKSICECNASECHHVTGCETTNDTNSGSISIKRVTTQTELLQLSTIANVTGEVSTYQDTKLRVVDHPQQELIQESEDIELSIVNRTRVCGQEKDDSPYSEIRYSQFIGGANTVGACMNTSLCVMHDSDIHHDKSEKQNIYQKSMINNEYDHVNLKVKSSDIGSDRNLSVPHSNDEEYVSLMNKPSLRNEVRPTDGSKCHNVTLPKTKMTDCNKMGEKESKPQCQLTGNSLQLEFKQEVDKYISENTKHHSVAADRQLDPQSDDRPYSLAEAGTRMRNILYCVTSLFIICESEEQMECTKSHPYPCCYNQQLNDDNNTCIECPKGSIGWNCKSLCPSGFYGRLCKSPCECFASECHRVTGCITTIGPPSVTTSATDTTTYHNPSTIATASSIGGGSSHPSIKPIKKNLHFHYEDDHDDHATPLSTLGFSVLGSLSSLCIIGCVLFIYSRKKKWKFRSSPNGSRIRQAFLPCVNEDRQQEVVQGSGDIELSNVNAAPVCGQEEDDSPYSEIRYSQFIGGANAGGACMNTSYNTMHKCDSDKHHCKSEKQNTYQKSINKNEYDHVKLKVKSSDMGSERNLSLTRYSDEEYVSLLSEQSLGKEIRPKDGLKCQNLTLSKHTSNDFTEMEKGEDKAYRLLTEYSLQKLEFEMEVEIDQLSEKTTHHFIDTDKQTGPQRDNRPYSMAGGLSETDLILAFEIKSVLHAANNINYTKMNLFEHVKHLHDCELYNDLKHLASIAMSLCDNNPDSEVMNLSQKYQCTVFYGNALYHLQEYHKAEDIYKKALHLRKAINKEKVKDKPSSSFELTDEVEVKYKIYECLMATKQCREAMVMLQGISSKQRTPKINLALAKLYIRVGMDRSAITSYKEVLRECPLALEAMTGLMSLGVKGPDVAALVMNGAPNTSDWLSLWIKGQAQLSQRDYMSSIATLSSLDNQSYLRDNTQLLNSLAEAKFCDGQYTQALALFQRIHALDPMQMTNMDLYSYLLAKDRKVKDLLKLSQQLLKITEQSAEPWISLGYYCLATRKVSKTIYFAQKANTLDPYNIEAFLLKGTALLELKKVDDATPHMKEALRLAPHRYEAYTGLIQCYMALYRHREALTWAGKAIKTLGTTARTLTLYASVLAKTPTVIAKAKPYLEKAMKLDPSFLEAVYIMVEILGQEQQYDKGIEILRKQLETHSTCRLHQMLAEFLTQTHEHQEALDQFSIALSLDPSNVRVREGMERVEKQNDMGLESAYDVGVEDMENSEEEEEFEGSDVESAWSDTEFS</sequence>
<evidence type="ECO:0000256" key="2">
    <source>
        <dbReference type="SAM" id="MobiDB-lite"/>
    </source>
</evidence>
<protein>
    <submittedName>
        <fullName evidence="4">Anaphase-promoting complex subunit 7</fullName>
    </submittedName>
</protein>
<evidence type="ECO:0000256" key="1">
    <source>
        <dbReference type="ARBA" id="ARBA00022803"/>
    </source>
</evidence>
<accession>K1QW49</accession>
<dbReference type="InterPro" id="IPR019734">
    <property type="entry name" value="TPR_rpt"/>
</dbReference>
<feature type="compositionally biased region" description="Acidic residues" evidence="2">
    <location>
        <begin position="1312"/>
        <end position="1327"/>
    </location>
</feature>
<feature type="chain" id="PRO_5043859184" evidence="3">
    <location>
        <begin position="28"/>
        <end position="1338"/>
    </location>
</feature>
<dbReference type="GO" id="GO:0005680">
    <property type="term" value="C:anaphase-promoting complex"/>
    <property type="evidence" value="ECO:0007669"/>
    <property type="project" value="TreeGrafter"/>
</dbReference>
<evidence type="ECO:0000313" key="4">
    <source>
        <dbReference type="EMBL" id="EKC33175.1"/>
    </source>
</evidence>
<feature type="region of interest" description="Disordered" evidence="2">
    <location>
        <begin position="1312"/>
        <end position="1338"/>
    </location>
</feature>
<dbReference type="InterPro" id="IPR011990">
    <property type="entry name" value="TPR-like_helical_dom_sf"/>
</dbReference>
<dbReference type="Gene3D" id="1.25.40.10">
    <property type="entry name" value="Tetratricopeptide repeat domain"/>
    <property type="match status" value="2"/>
</dbReference>
<dbReference type="PROSITE" id="PS50005">
    <property type="entry name" value="TPR"/>
    <property type="match status" value="3"/>
</dbReference>
<evidence type="ECO:0000256" key="3">
    <source>
        <dbReference type="SAM" id="SignalP"/>
    </source>
</evidence>
<dbReference type="PANTHER" id="PTHR12558:SF36">
    <property type="entry name" value="ANAPHASE-PROMOTING COMPLEX SUBUNIT 7"/>
    <property type="match status" value="1"/>
</dbReference>
<dbReference type="EMBL" id="JH816905">
    <property type="protein sequence ID" value="EKC33175.1"/>
    <property type="molecule type" value="Genomic_DNA"/>
</dbReference>
<dbReference type="GO" id="GO:0045842">
    <property type="term" value="P:positive regulation of mitotic metaphase/anaphase transition"/>
    <property type="evidence" value="ECO:0007669"/>
    <property type="project" value="TreeGrafter"/>
</dbReference>
<proteinExistence type="predicted"/>
<dbReference type="SMART" id="SM00028">
    <property type="entry name" value="TPR"/>
    <property type="match status" value="7"/>
</dbReference>
<dbReference type="Gene3D" id="2.170.300.10">
    <property type="entry name" value="Tie2 ligand-binding domain superfamily"/>
    <property type="match status" value="2"/>
</dbReference>
<dbReference type="GO" id="GO:0016567">
    <property type="term" value="P:protein ubiquitination"/>
    <property type="evidence" value="ECO:0007669"/>
    <property type="project" value="TreeGrafter"/>
</dbReference>
<feature type="signal peptide" evidence="3">
    <location>
        <begin position="1"/>
        <end position="27"/>
    </location>
</feature>
<dbReference type="SUPFAM" id="SSF48452">
    <property type="entry name" value="TPR-like"/>
    <property type="match status" value="3"/>
</dbReference>
<dbReference type="GO" id="GO:0051301">
    <property type="term" value="P:cell division"/>
    <property type="evidence" value="ECO:0007669"/>
    <property type="project" value="TreeGrafter"/>
</dbReference>
<dbReference type="InParanoid" id="K1QW49"/>
<name>K1QW49_MAGGI</name>